<dbReference type="EMBL" id="CAUYUJ010017059">
    <property type="protein sequence ID" value="CAK0871318.1"/>
    <property type="molecule type" value="Genomic_DNA"/>
</dbReference>
<feature type="compositionally biased region" description="Basic residues" evidence="1">
    <location>
        <begin position="214"/>
        <end position="226"/>
    </location>
</feature>
<gene>
    <name evidence="2" type="ORF">PCOR1329_LOCUS57182</name>
</gene>
<dbReference type="Proteomes" id="UP001189429">
    <property type="component" value="Unassembled WGS sequence"/>
</dbReference>
<feature type="non-terminal residue" evidence="2">
    <location>
        <position position="527"/>
    </location>
</feature>
<comment type="caution">
    <text evidence="2">The sequence shown here is derived from an EMBL/GenBank/DDBJ whole genome shotgun (WGS) entry which is preliminary data.</text>
</comment>
<evidence type="ECO:0000313" key="3">
    <source>
        <dbReference type="Proteomes" id="UP001189429"/>
    </source>
</evidence>
<proteinExistence type="predicted"/>
<keyword evidence="3" id="KW-1185">Reference proteome</keyword>
<evidence type="ECO:0000313" key="2">
    <source>
        <dbReference type="EMBL" id="CAK0871318.1"/>
    </source>
</evidence>
<protein>
    <submittedName>
        <fullName evidence="2">Uncharacterized protein</fullName>
    </submittedName>
</protein>
<feature type="compositionally biased region" description="Low complexity" evidence="1">
    <location>
        <begin position="233"/>
        <end position="248"/>
    </location>
</feature>
<organism evidence="2 3">
    <name type="scientific">Prorocentrum cordatum</name>
    <dbReference type="NCBI Taxonomy" id="2364126"/>
    <lineage>
        <taxon>Eukaryota</taxon>
        <taxon>Sar</taxon>
        <taxon>Alveolata</taxon>
        <taxon>Dinophyceae</taxon>
        <taxon>Prorocentrales</taxon>
        <taxon>Prorocentraceae</taxon>
        <taxon>Prorocentrum</taxon>
    </lineage>
</organism>
<reference evidence="2" key="1">
    <citation type="submission" date="2023-10" db="EMBL/GenBank/DDBJ databases">
        <authorList>
            <person name="Chen Y."/>
            <person name="Shah S."/>
            <person name="Dougan E. K."/>
            <person name="Thang M."/>
            <person name="Chan C."/>
        </authorList>
    </citation>
    <scope>NUCLEOTIDE SEQUENCE [LARGE SCALE GENOMIC DNA]</scope>
</reference>
<name>A0ABN9VDX3_9DINO</name>
<sequence>DLAGGTLARYGWPDLAIVPEHASGPEALLLFAQAAKSVGMHTRHDKVEAHHRLEEGSIAQMLEKLYLRGLTFPVVYIFGTDQGGDQQGASRLIRDLLSDSPNILVLWTWCLAHQCHLVVKRSLKRLGASYFSSLAKLTNCWRSAGNPARLARSWKLLYPDRAKEVTSRLPQRPLTGRWGSVFENERHWLRCGKDGLKATYQDALVLHHHRVVATAKRRAGKGKGPKGKGTARGGRASESASGSKGSAAQEPGNPDETESYREQLGRWLKEAMADIEDPSFWMRVHISHYTKEPIMRMCHWLQQEAKAERDRVAARLPPPARSPLQTLVVQKSGEIACMYDGLLDSSAIRDAIVGYSSASNRSHWRSEAVLLIIEGAADFRMRVGHEVETLPMSMAWLCDAHPGDRCAKRARVAEELLRLGVDADRSTFQAKFVNIFRSHLQQVHVTQGQIDPALFLFTLRVFQRVPLDTQEIEGMNSIVRHCQQIAPHIALELLNSRVVNKKVISLVTSTTGQKAFLQELVDSYDDA</sequence>
<feature type="non-terminal residue" evidence="2">
    <location>
        <position position="1"/>
    </location>
</feature>
<evidence type="ECO:0000256" key="1">
    <source>
        <dbReference type="SAM" id="MobiDB-lite"/>
    </source>
</evidence>
<feature type="region of interest" description="Disordered" evidence="1">
    <location>
        <begin position="214"/>
        <end position="260"/>
    </location>
</feature>
<accession>A0ABN9VDX3</accession>